<dbReference type="KEGG" id="vg:29125281"/>
<dbReference type="GeneID" id="29125281"/>
<dbReference type="Proteomes" id="UP000203261">
    <property type="component" value="Segment"/>
</dbReference>
<dbReference type="Gene3D" id="3.40.50.620">
    <property type="entry name" value="HUPs"/>
    <property type="match status" value="1"/>
</dbReference>
<dbReference type="InterPro" id="IPR018317">
    <property type="entry name" value="QueC"/>
</dbReference>
<name>A0A127AWF2_9CAUD</name>
<evidence type="ECO:0000313" key="2">
    <source>
        <dbReference type="Proteomes" id="UP000203261"/>
    </source>
</evidence>
<dbReference type="InterPro" id="IPR014729">
    <property type="entry name" value="Rossmann-like_a/b/a_fold"/>
</dbReference>
<organism evidence="1 2">
    <name type="scientific">Bacillus phage SP-15</name>
    <dbReference type="NCBI Taxonomy" id="1792032"/>
    <lineage>
        <taxon>Viruses</taxon>
        <taxon>Duplodnaviria</taxon>
        <taxon>Heunggongvirae</taxon>
        <taxon>Uroviricota</taxon>
        <taxon>Caudoviricetes</taxon>
        <taxon>Thornevirus</taxon>
        <taxon>Thornevirus SP15</taxon>
    </lineage>
</organism>
<dbReference type="OrthoDB" id="7199at10239"/>
<accession>A0A127AWF2</accession>
<protein>
    <submittedName>
        <fullName evidence="1">7-cyano-7-deazaguanine synthase</fullName>
    </submittedName>
</protein>
<dbReference type="EMBL" id="KT624200">
    <property type="protein sequence ID" value="AMM44912.1"/>
    <property type="molecule type" value="Genomic_DNA"/>
</dbReference>
<sequence>MIGIYDTVKEDKNHYVIWSGGCDSTLLLYEVASKYGTKEKPIKTISFESQFLQSNKVKTERYRRTRLLMEFKKRGLHIQNTTVVTSDKGEKYYPQQKGLAQAFLWVTQSLIYVGSDNLYFGYIKGDDFWQSYSDFYYACEYLGRLLGHEPNLCIPFRYDKKSTILNELHEHDLYDLTWYCELPDEINQPCGRCNPCSTHLKALFELAHIKDKDWAKKLLDDKVSILEKLRAKDKTINGKKVVIDI</sequence>
<keyword evidence="2" id="KW-1185">Reference proteome</keyword>
<proteinExistence type="predicted"/>
<evidence type="ECO:0000313" key="1">
    <source>
        <dbReference type="EMBL" id="AMM44912.1"/>
    </source>
</evidence>
<dbReference type="RefSeq" id="YP_009302501.1">
    <property type="nucleotide sequence ID" value="NC_031245.1"/>
</dbReference>
<dbReference type="Pfam" id="PF06508">
    <property type="entry name" value="QueC"/>
    <property type="match status" value="1"/>
</dbReference>
<reference evidence="1 2" key="1">
    <citation type="submission" date="2015-08" db="EMBL/GenBank/DDBJ databases">
        <authorList>
            <person name="Babu N.S."/>
            <person name="Beckwith C.J."/>
            <person name="Beseler K.G."/>
            <person name="Brison A."/>
            <person name="Carone J.V."/>
            <person name="Caskin T.P."/>
            <person name="Diamond M."/>
            <person name="Durham M.E."/>
            <person name="Foxe J.M."/>
            <person name="Go M."/>
            <person name="Henderson B.A."/>
            <person name="Jones I.B."/>
            <person name="McGettigan J.A."/>
            <person name="Micheletti S.J."/>
            <person name="Nasrallah M.E."/>
            <person name="Ortiz D."/>
            <person name="Piller C.R."/>
            <person name="Privatt S.R."/>
            <person name="Schneider S.L."/>
            <person name="Sharp S."/>
            <person name="Smith T.C."/>
            <person name="Stanton J.D."/>
            <person name="Ullery H.E."/>
            <person name="Wilson R.J."/>
            <person name="Serrano M.G."/>
            <person name="Buck G."/>
            <person name="Lee V."/>
            <person name="Wang Y."/>
            <person name="Carvalho R."/>
            <person name="Voegtly L."/>
            <person name="Shi R."/>
            <person name="Duckworth R."/>
            <person name="Johnson A."/>
            <person name="Loviza R."/>
            <person name="Walstead R."/>
            <person name="Shah Z."/>
            <person name="Kiflezghi M."/>
            <person name="Wade K."/>
            <person name="Ball S.L."/>
            <person name="Bradley K.W."/>
            <person name="Asai D.J."/>
            <person name="Bowman C.A."/>
            <person name="Russell D.A."/>
            <person name="Pope W.H."/>
            <person name="Jacobs-Sera D."/>
            <person name="Hendrix R.W."/>
            <person name="Hatfull G.F."/>
        </authorList>
    </citation>
    <scope>NUCLEOTIDE SEQUENCE [LARGE SCALE GENOMIC DNA]</scope>
</reference>
<dbReference type="SUPFAM" id="SSF52402">
    <property type="entry name" value="Adenine nucleotide alpha hydrolases-like"/>
    <property type="match status" value="1"/>
</dbReference>
<gene>
    <name evidence="1" type="ORF">SP15_114</name>
</gene>